<keyword evidence="1" id="KW-0808">Transferase</keyword>
<sequence length="423" mass="46619">MGTTVSSRSPQRHLVLFNYEAWGHMRPMCNFAARIVKMQPTILITHFVTPTFYDRVQTELRRNFEDQESSLLERIRIIALPCDNTNPLDSSALQNAFANAYEKLVNLQPVSCVKTEAEIKTTCCPDLVVVDFFGSAPIDAVRKASKKQVKVLFWFAGSATSLFCVGGPESQGGKGNLRTRSQEVAKRTCISIEEAAAQITLTGKGSLVRLPGLPPMYDYEIQPQRVSFSCTRVWDRDTHFDSVADRSTCVAGTMEACDGIVLATPECYETEAIAALRDWLAGSSRLIYACGPLIPSGVQAVAYEKLQSSDAAKVESFLHAKLASHGEHSVLYISFGTIFFPLEPEKLAAFLEIAVEKKVPFILNHTSPYIPLPDFVTDKLSSYSDCMVTKWCPQQLVLSHSATGYFVSHAGHNSVIEAITEGV</sequence>
<evidence type="ECO:0000256" key="1">
    <source>
        <dbReference type="ARBA" id="ARBA00022679"/>
    </source>
</evidence>
<dbReference type="InterPro" id="IPR002213">
    <property type="entry name" value="UDP_glucos_trans"/>
</dbReference>
<dbReference type="Gene3D" id="3.40.50.2000">
    <property type="entry name" value="Glycogen Phosphorylase B"/>
    <property type="match status" value="2"/>
</dbReference>
<dbReference type="Proteomes" id="UP000814176">
    <property type="component" value="Unassembled WGS sequence"/>
</dbReference>
<organism evidence="2 3">
    <name type="scientific">Rhodofomes roseus</name>
    <dbReference type="NCBI Taxonomy" id="34475"/>
    <lineage>
        <taxon>Eukaryota</taxon>
        <taxon>Fungi</taxon>
        <taxon>Dikarya</taxon>
        <taxon>Basidiomycota</taxon>
        <taxon>Agaricomycotina</taxon>
        <taxon>Agaricomycetes</taxon>
        <taxon>Polyporales</taxon>
        <taxon>Rhodofomes</taxon>
    </lineage>
</organism>
<dbReference type="GeneID" id="72001999"/>
<dbReference type="InterPro" id="IPR050481">
    <property type="entry name" value="UDP-glycosyltransf_plant"/>
</dbReference>
<gene>
    <name evidence="2" type="ORF">C8Q71DRAFT_719010</name>
</gene>
<dbReference type="SUPFAM" id="SSF53756">
    <property type="entry name" value="UDP-Glycosyltransferase/glycogen phosphorylase"/>
    <property type="match status" value="1"/>
</dbReference>
<accession>A0ABQ8JY03</accession>
<dbReference type="PANTHER" id="PTHR48049:SF132">
    <property type="entry name" value="GLYCOSYLTRANSFERASE"/>
    <property type="match status" value="1"/>
</dbReference>
<evidence type="ECO:0000313" key="3">
    <source>
        <dbReference type="Proteomes" id="UP000814176"/>
    </source>
</evidence>
<keyword evidence="3" id="KW-1185">Reference proteome</keyword>
<protein>
    <submittedName>
        <fullName evidence="2">Uncharacterized protein</fullName>
    </submittedName>
</protein>
<dbReference type="PANTHER" id="PTHR48049">
    <property type="entry name" value="GLYCOSYLTRANSFERASE"/>
    <property type="match status" value="1"/>
</dbReference>
<name>A0ABQ8JY03_9APHY</name>
<reference evidence="2 3" key="1">
    <citation type="journal article" date="2021" name="Environ. Microbiol.">
        <title>Gene family expansions and transcriptome signatures uncover fungal adaptations to wood decay.</title>
        <authorList>
            <person name="Hage H."/>
            <person name="Miyauchi S."/>
            <person name="Viragh M."/>
            <person name="Drula E."/>
            <person name="Min B."/>
            <person name="Chaduli D."/>
            <person name="Navarro D."/>
            <person name="Favel A."/>
            <person name="Norest M."/>
            <person name="Lesage-Meessen L."/>
            <person name="Balint B."/>
            <person name="Merenyi Z."/>
            <person name="de Eugenio L."/>
            <person name="Morin E."/>
            <person name="Martinez A.T."/>
            <person name="Baldrian P."/>
            <person name="Stursova M."/>
            <person name="Martinez M.J."/>
            <person name="Novotny C."/>
            <person name="Magnuson J.K."/>
            <person name="Spatafora J.W."/>
            <person name="Maurice S."/>
            <person name="Pangilinan J."/>
            <person name="Andreopoulos W."/>
            <person name="LaButti K."/>
            <person name="Hundley H."/>
            <person name="Na H."/>
            <person name="Kuo A."/>
            <person name="Barry K."/>
            <person name="Lipzen A."/>
            <person name="Henrissat B."/>
            <person name="Riley R."/>
            <person name="Ahrendt S."/>
            <person name="Nagy L.G."/>
            <person name="Grigoriev I.V."/>
            <person name="Martin F."/>
            <person name="Rosso M.N."/>
        </authorList>
    </citation>
    <scope>NUCLEOTIDE SEQUENCE [LARGE SCALE GENOMIC DNA]</scope>
    <source>
        <strain evidence="2 3">CIRM-BRFM 1785</strain>
    </source>
</reference>
<comment type="caution">
    <text evidence="2">The sequence shown here is derived from an EMBL/GenBank/DDBJ whole genome shotgun (WGS) entry which is preliminary data.</text>
</comment>
<dbReference type="RefSeq" id="XP_047772400.1">
    <property type="nucleotide sequence ID" value="XM_047921267.1"/>
</dbReference>
<dbReference type="EMBL" id="JADCUA010000047">
    <property type="protein sequence ID" value="KAH9828759.1"/>
    <property type="molecule type" value="Genomic_DNA"/>
</dbReference>
<evidence type="ECO:0000313" key="2">
    <source>
        <dbReference type="EMBL" id="KAH9828759.1"/>
    </source>
</evidence>
<feature type="non-terminal residue" evidence="2">
    <location>
        <position position="423"/>
    </location>
</feature>
<proteinExistence type="predicted"/>
<dbReference type="Pfam" id="PF00201">
    <property type="entry name" value="UDPGT"/>
    <property type="match status" value="1"/>
</dbReference>